<dbReference type="PANTHER" id="PTHR38813">
    <property type="match status" value="1"/>
</dbReference>
<dbReference type="RefSeq" id="WP_074796178.1">
    <property type="nucleotide sequence ID" value="NZ_FOAD01000010.1"/>
</dbReference>
<dbReference type="Gene3D" id="3.30.2310.20">
    <property type="entry name" value="RelE-like"/>
    <property type="match status" value="1"/>
</dbReference>
<dbReference type="InterPro" id="IPR035093">
    <property type="entry name" value="RelE/ParE_toxin_dom_sf"/>
</dbReference>
<dbReference type="EMBL" id="FOAD01000010">
    <property type="protein sequence ID" value="SEL88942.1"/>
    <property type="molecule type" value="Genomic_DNA"/>
</dbReference>
<dbReference type="OrthoDB" id="228407at2157"/>
<dbReference type="SUPFAM" id="SSF143011">
    <property type="entry name" value="RelE-like"/>
    <property type="match status" value="1"/>
</dbReference>
<sequence>MSEGEYAVLLGDDPREFLEVADEKTKRICKEKLRYLTENPYPGRGRGDKEKLPIDGRRDRFRMHVSRTYTAIYTVLEDEKQVRVLEILPIDDAHKSYGF</sequence>
<protein>
    <recommendedName>
        <fullName evidence="3">mRNA-degrading endonuclease RelE, toxin component of the RelBE toxin-antitoxin system</fullName>
    </recommendedName>
</protein>
<evidence type="ECO:0008006" key="3">
    <source>
        <dbReference type="Google" id="ProtNLM"/>
    </source>
</evidence>
<dbReference type="Proteomes" id="UP000183894">
    <property type="component" value="Unassembled WGS sequence"/>
</dbReference>
<evidence type="ECO:0000313" key="1">
    <source>
        <dbReference type="EMBL" id="SEL88942.1"/>
    </source>
</evidence>
<gene>
    <name evidence="1" type="ORF">SAMN04488691_11081</name>
</gene>
<proteinExistence type="predicted"/>
<name>A0A1H7TVR2_HALLR</name>
<dbReference type="InterPro" id="IPR052747">
    <property type="entry name" value="TA_system_RelE_toxin"/>
</dbReference>
<reference evidence="1 2" key="1">
    <citation type="submission" date="2016-10" db="EMBL/GenBank/DDBJ databases">
        <authorList>
            <person name="de Groot N.N."/>
        </authorList>
    </citation>
    <scope>NUCLEOTIDE SEQUENCE [LARGE SCALE GENOMIC DNA]</scope>
    <source>
        <strain evidence="1 2">CDM_5</strain>
    </source>
</reference>
<organism evidence="1 2">
    <name type="scientific">Haloferax larsenii</name>
    <dbReference type="NCBI Taxonomy" id="302484"/>
    <lineage>
        <taxon>Archaea</taxon>
        <taxon>Methanobacteriati</taxon>
        <taxon>Methanobacteriota</taxon>
        <taxon>Stenosarchaea group</taxon>
        <taxon>Halobacteria</taxon>
        <taxon>Halobacteriales</taxon>
        <taxon>Haloferacaceae</taxon>
        <taxon>Haloferax</taxon>
    </lineage>
</organism>
<dbReference type="PANTHER" id="PTHR38813:SF1">
    <property type="entry name" value="TOXIN RELE1-RELATED"/>
    <property type="match status" value="1"/>
</dbReference>
<accession>A0A1H7TVR2</accession>
<evidence type="ECO:0000313" key="2">
    <source>
        <dbReference type="Proteomes" id="UP000183894"/>
    </source>
</evidence>
<dbReference type="AlphaFoldDB" id="A0A1H7TVR2"/>